<proteinExistence type="predicted"/>
<keyword evidence="1 4" id="KW-0812">Transmembrane</keyword>
<keyword evidence="2 4" id="KW-1133">Transmembrane helix</keyword>
<dbReference type="SUPFAM" id="SSF103473">
    <property type="entry name" value="MFS general substrate transporter"/>
    <property type="match status" value="1"/>
</dbReference>
<feature type="transmembrane region" description="Helical" evidence="4">
    <location>
        <begin position="25"/>
        <end position="49"/>
    </location>
</feature>
<sequence>MTTGENEPGAAGAIAPSEFGRGWRIVLTSALGVGLGVSGLLTYNVGLFARDLAGDIALSRTAFGAAFFGSTLAMAAAMPLVGRLIDRFGPRAMAALGALMLSLGFLALSQVWSAGAYVLILVLIGLLTATSTPVPYTRAVSAAFNRSRGLALGLTQVGIGLAAAIVPPLIAIIITRYGWREGFLALSALAALGIFPALFGLPGRALLAARAAGEHYGAVRSSRLYRLQYLAFCAMAFAFAGMLPHFVPMLREAGMPVQQAGALAGLIGLSVIVTRILVGWLADRIEPAWLGCASCLMCGTGCAVLALGGSAMAPLGAIALGAAMGAEADLIGILTARYFPLAGYSRAYAAQYGGFMVAAGLSPLWMGKLADMTGGYTSALLAAAGLLLIPATLFLLLPRLATSSS</sequence>
<reference evidence="6 7" key="1">
    <citation type="submission" date="2020-08" db="EMBL/GenBank/DDBJ databases">
        <title>Exploring microbial biodiversity for novel pathways involved in the catabolism of aromatic compounds derived from lignin.</title>
        <authorList>
            <person name="Elkins J."/>
        </authorList>
    </citation>
    <scope>NUCLEOTIDE SEQUENCE [LARGE SCALE GENOMIC DNA]</scope>
    <source>
        <strain evidence="6 7">B1D3A</strain>
    </source>
</reference>
<dbReference type="InterPro" id="IPR036259">
    <property type="entry name" value="MFS_trans_sf"/>
</dbReference>
<dbReference type="InterPro" id="IPR020846">
    <property type="entry name" value="MFS_dom"/>
</dbReference>
<comment type="caution">
    <text evidence="6">The sequence shown here is derived from an EMBL/GenBank/DDBJ whole genome shotgun (WGS) entry which is preliminary data.</text>
</comment>
<dbReference type="RefSeq" id="WP_184151924.1">
    <property type="nucleotide sequence ID" value="NZ_JACHKA010000001.1"/>
</dbReference>
<feature type="transmembrane region" description="Helical" evidence="4">
    <location>
        <begin position="61"/>
        <end position="81"/>
    </location>
</feature>
<evidence type="ECO:0000256" key="1">
    <source>
        <dbReference type="ARBA" id="ARBA00022692"/>
    </source>
</evidence>
<dbReference type="InterPro" id="IPR050327">
    <property type="entry name" value="Proton-linked_MCT"/>
</dbReference>
<evidence type="ECO:0000313" key="6">
    <source>
        <dbReference type="EMBL" id="MBB5985471.1"/>
    </source>
</evidence>
<dbReference type="EMBL" id="JACHKA010000001">
    <property type="protein sequence ID" value="MBB5985471.1"/>
    <property type="molecule type" value="Genomic_DNA"/>
</dbReference>
<name>A0ABR6NE05_9SPHN</name>
<dbReference type="Proteomes" id="UP001138540">
    <property type="component" value="Unassembled WGS sequence"/>
</dbReference>
<feature type="transmembrane region" description="Helical" evidence="4">
    <location>
        <begin position="93"/>
        <end position="112"/>
    </location>
</feature>
<dbReference type="Gene3D" id="1.20.1250.20">
    <property type="entry name" value="MFS general substrate transporter like domains"/>
    <property type="match status" value="2"/>
</dbReference>
<feature type="transmembrane region" description="Helical" evidence="4">
    <location>
        <begin position="183"/>
        <end position="207"/>
    </location>
</feature>
<dbReference type="PROSITE" id="PS50850">
    <property type="entry name" value="MFS"/>
    <property type="match status" value="1"/>
</dbReference>
<dbReference type="PANTHER" id="PTHR11360:SF308">
    <property type="entry name" value="BLL3089 PROTEIN"/>
    <property type="match status" value="1"/>
</dbReference>
<keyword evidence="7" id="KW-1185">Reference proteome</keyword>
<evidence type="ECO:0000259" key="5">
    <source>
        <dbReference type="PROSITE" id="PS50850"/>
    </source>
</evidence>
<feature type="domain" description="Major facilitator superfamily (MFS) profile" evidence="5">
    <location>
        <begin position="27"/>
        <end position="402"/>
    </location>
</feature>
<organism evidence="6 7">
    <name type="scientific">Sphingobium lignivorans</name>
    <dbReference type="NCBI Taxonomy" id="2735886"/>
    <lineage>
        <taxon>Bacteria</taxon>
        <taxon>Pseudomonadati</taxon>
        <taxon>Pseudomonadota</taxon>
        <taxon>Alphaproteobacteria</taxon>
        <taxon>Sphingomonadales</taxon>
        <taxon>Sphingomonadaceae</taxon>
        <taxon>Sphingobium</taxon>
    </lineage>
</organism>
<feature type="transmembrane region" description="Helical" evidence="4">
    <location>
        <begin position="378"/>
        <end position="397"/>
    </location>
</feature>
<evidence type="ECO:0000313" key="7">
    <source>
        <dbReference type="Proteomes" id="UP001138540"/>
    </source>
</evidence>
<feature type="transmembrane region" description="Helical" evidence="4">
    <location>
        <begin position="259"/>
        <end position="281"/>
    </location>
</feature>
<feature type="transmembrane region" description="Helical" evidence="4">
    <location>
        <begin position="227"/>
        <end position="247"/>
    </location>
</feature>
<feature type="transmembrane region" description="Helical" evidence="4">
    <location>
        <begin position="348"/>
        <end position="366"/>
    </location>
</feature>
<feature type="transmembrane region" description="Helical" evidence="4">
    <location>
        <begin position="288"/>
        <end position="309"/>
    </location>
</feature>
<keyword evidence="3 4" id="KW-0472">Membrane</keyword>
<gene>
    <name evidence="6" type="ORF">HNP60_001445</name>
</gene>
<feature type="transmembrane region" description="Helical" evidence="4">
    <location>
        <begin position="118"/>
        <end position="137"/>
    </location>
</feature>
<evidence type="ECO:0000256" key="4">
    <source>
        <dbReference type="SAM" id="Phobius"/>
    </source>
</evidence>
<feature type="transmembrane region" description="Helical" evidence="4">
    <location>
        <begin position="149"/>
        <end position="177"/>
    </location>
</feature>
<feature type="transmembrane region" description="Helical" evidence="4">
    <location>
        <begin position="315"/>
        <end position="336"/>
    </location>
</feature>
<protein>
    <submittedName>
        <fullName evidence="6">MFS family permease</fullName>
    </submittedName>
</protein>
<accession>A0ABR6NE05</accession>
<evidence type="ECO:0000256" key="2">
    <source>
        <dbReference type="ARBA" id="ARBA00022989"/>
    </source>
</evidence>
<dbReference type="PANTHER" id="PTHR11360">
    <property type="entry name" value="MONOCARBOXYLATE TRANSPORTER"/>
    <property type="match status" value="1"/>
</dbReference>
<dbReference type="Pfam" id="PF07690">
    <property type="entry name" value="MFS_1"/>
    <property type="match status" value="1"/>
</dbReference>
<dbReference type="InterPro" id="IPR011701">
    <property type="entry name" value="MFS"/>
</dbReference>
<evidence type="ECO:0000256" key="3">
    <source>
        <dbReference type="ARBA" id="ARBA00023136"/>
    </source>
</evidence>